<gene>
    <name evidence="1" type="ORF">C0081_21115</name>
</gene>
<accession>A0A2N5XJY2</accession>
<dbReference type="RefSeq" id="WP_101535724.1">
    <property type="nucleotide sequence ID" value="NZ_JBFHIU010000086.1"/>
</dbReference>
<keyword evidence="2" id="KW-1185">Reference proteome</keyword>
<protein>
    <submittedName>
        <fullName evidence="1">Uncharacterized protein</fullName>
    </submittedName>
</protein>
<organism evidence="1 2">
    <name type="scientific">Cohaesibacter celericrescens</name>
    <dbReference type="NCBI Taxonomy" id="2067669"/>
    <lineage>
        <taxon>Bacteria</taxon>
        <taxon>Pseudomonadati</taxon>
        <taxon>Pseudomonadota</taxon>
        <taxon>Alphaproteobacteria</taxon>
        <taxon>Hyphomicrobiales</taxon>
        <taxon>Cohaesibacteraceae</taxon>
    </lineage>
</organism>
<evidence type="ECO:0000313" key="2">
    <source>
        <dbReference type="Proteomes" id="UP000234881"/>
    </source>
</evidence>
<evidence type="ECO:0000313" key="1">
    <source>
        <dbReference type="EMBL" id="PLW74826.1"/>
    </source>
</evidence>
<sequence>MMIMHRTIQRFVAAIMLLSFAAMFGAGYLPVAMQDHQGHVQTANMVMQASSSEIVLAKDAPHDCCDKDTTGFGTKELRCSVDCSFCLPFIASAFASSGKGFDEIVLYAIEPIVPTGFLRPPIA</sequence>
<name>A0A2N5XJY2_9HYPH</name>
<comment type="caution">
    <text evidence="1">The sequence shown here is derived from an EMBL/GenBank/DDBJ whole genome shotgun (WGS) entry which is preliminary data.</text>
</comment>
<reference evidence="1 2" key="1">
    <citation type="submission" date="2018-01" db="EMBL/GenBank/DDBJ databases">
        <title>The draft genome sequence of Cohaesibacter sp. H1304.</title>
        <authorList>
            <person name="Wang N.-N."/>
            <person name="Du Z.-J."/>
        </authorList>
    </citation>
    <scope>NUCLEOTIDE SEQUENCE [LARGE SCALE GENOMIC DNA]</scope>
    <source>
        <strain evidence="1 2">H1304</strain>
    </source>
</reference>
<dbReference type="EMBL" id="PKUQ01000055">
    <property type="protein sequence ID" value="PLW74826.1"/>
    <property type="molecule type" value="Genomic_DNA"/>
</dbReference>
<dbReference type="AlphaFoldDB" id="A0A2N5XJY2"/>
<proteinExistence type="predicted"/>
<dbReference type="Proteomes" id="UP000234881">
    <property type="component" value="Unassembled WGS sequence"/>
</dbReference>